<gene>
    <name evidence="3" type="ORF">P7K49_038359</name>
</gene>
<organism evidence="3 4">
    <name type="scientific">Saguinus oedipus</name>
    <name type="common">Cotton-top tamarin</name>
    <name type="synonym">Oedipomidas oedipus</name>
    <dbReference type="NCBI Taxonomy" id="9490"/>
    <lineage>
        <taxon>Eukaryota</taxon>
        <taxon>Metazoa</taxon>
        <taxon>Chordata</taxon>
        <taxon>Craniata</taxon>
        <taxon>Vertebrata</taxon>
        <taxon>Euteleostomi</taxon>
        <taxon>Mammalia</taxon>
        <taxon>Eutheria</taxon>
        <taxon>Euarchontoglires</taxon>
        <taxon>Primates</taxon>
        <taxon>Haplorrhini</taxon>
        <taxon>Platyrrhini</taxon>
        <taxon>Cebidae</taxon>
        <taxon>Callitrichinae</taxon>
        <taxon>Saguinus</taxon>
    </lineage>
</organism>
<feature type="compositionally biased region" description="Low complexity" evidence="1">
    <location>
        <begin position="57"/>
        <end position="67"/>
    </location>
</feature>
<feature type="domain" description="Ribose-phosphate pyrophosphokinase N-terminal" evidence="2">
    <location>
        <begin position="97"/>
        <end position="137"/>
    </location>
</feature>
<feature type="region of interest" description="Disordered" evidence="1">
    <location>
        <begin position="186"/>
        <end position="272"/>
    </location>
</feature>
<sequence>MDAFGLQDHPRRPKQLPGRCSCPSALSSSPLQARSSSLSALSSSSSGSSPSAPPPSLHLAAALSRSRSSSRPRRCRLCHLLRHRAPLGVPRPTMPNIVLFSGSSHQDLSQRVADRLGLELGKVVTKKFSNQETRWEPRQRPGWEELWARGCGAGLRTSVCPGHLRGRRVPPSGAGRWQRGLRALAPAPAEKPKWGAARPGARPGSASGGTAFGPGTAATRRSRGAPGLPAAPLGLASPARKGDVWAVTDRRGVGAAGGNRIGAARVSASLQD</sequence>
<proteinExistence type="predicted"/>
<dbReference type="Proteomes" id="UP001266305">
    <property type="component" value="Unassembled WGS sequence"/>
</dbReference>
<protein>
    <recommendedName>
        <fullName evidence="2">Ribose-phosphate pyrophosphokinase N-terminal domain-containing protein</fullName>
    </recommendedName>
</protein>
<dbReference type="Pfam" id="PF13793">
    <property type="entry name" value="Pribosyltran_N"/>
    <property type="match status" value="1"/>
</dbReference>
<feature type="compositionally biased region" description="Low complexity" evidence="1">
    <location>
        <begin position="195"/>
        <end position="205"/>
    </location>
</feature>
<dbReference type="InterPro" id="IPR029057">
    <property type="entry name" value="PRTase-like"/>
</dbReference>
<dbReference type="EMBL" id="JASSZA010000023">
    <property type="protein sequence ID" value="KAK2083123.1"/>
    <property type="molecule type" value="Genomic_DNA"/>
</dbReference>
<name>A0ABQ9TF76_SAGOE</name>
<feature type="compositionally biased region" description="Low complexity" evidence="1">
    <location>
        <begin position="213"/>
        <end position="239"/>
    </location>
</feature>
<feature type="compositionally biased region" description="Low complexity" evidence="1">
    <location>
        <begin position="19"/>
        <end position="50"/>
    </location>
</feature>
<comment type="caution">
    <text evidence="3">The sequence shown here is derived from an EMBL/GenBank/DDBJ whole genome shotgun (WGS) entry which is preliminary data.</text>
</comment>
<keyword evidence="4" id="KW-1185">Reference proteome</keyword>
<evidence type="ECO:0000313" key="4">
    <source>
        <dbReference type="Proteomes" id="UP001266305"/>
    </source>
</evidence>
<evidence type="ECO:0000259" key="2">
    <source>
        <dbReference type="Pfam" id="PF13793"/>
    </source>
</evidence>
<accession>A0ABQ9TF76</accession>
<dbReference type="Gene3D" id="3.40.50.2020">
    <property type="match status" value="1"/>
</dbReference>
<evidence type="ECO:0000256" key="1">
    <source>
        <dbReference type="SAM" id="MobiDB-lite"/>
    </source>
</evidence>
<dbReference type="InterPro" id="IPR029099">
    <property type="entry name" value="Pribosyltran_N"/>
</dbReference>
<evidence type="ECO:0000313" key="3">
    <source>
        <dbReference type="EMBL" id="KAK2083123.1"/>
    </source>
</evidence>
<feature type="compositionally biased region" description="Basic and acidic residues" evidence="1">
    <location>
        <begin position="240"/>
        <end position="252"/>
    </location>
</feature>
<feature type="region of interest" description="Disordered" evidence="1">
    <location>
        <begin position="1"/>
        <end position="67"/>
    </location>
</feature>
<reference evidence="3 4" key="1">
    <citation type="submission" date="2023-05" db="EMBL/GenBank/DDBJ databases">
        <title>B98-5 Cell Line De Novo Hybrid Assembly: An Optical Mapping Approach.</title>
        <authorList>
            <person name="Kananen K."/>
            <person name="Auerbach J.A."/>
            <person name="Kautto E."/>
            <person name="Blachly J.S."/>
        </authorList>
    </citation>
    <scope>NUCLEOTIDE SEQUENCE [LARGE SCALE GENOMIC DNA]</scope>
    <source>
        <strain evidence="3">B95-8</strain>
        <tissue evidence="3">Cell line</tissue>
    </source>
</reference>